<protein>
    <recommendedName>
        <fullName evidence="8">Rhodopsin domain-containing protein</fullName>
    </recommendedName>
</protein>
<feature type="transmembrane region" description="Helical" evidence="7">
    <location>
        <begin position="65"/>
        <end position="90"/>
    </location>
</feature>
<comment type="similarity">
    <text evidence="5">Belongs to the SAT4 family.</text>
</comment>
<dbReference type="InterPro" id="IPR049326">
    <property type="entry name" value="Rhodopsin_dom_fungi"/>
</dbReference>
<evidence type="ECO:0000256" key="3">
    <source>
        <dbReference type="ARBA" id="ARBA00022989"/>
    </source>
</evidence>
<evidence type="ECO:0000256" key="1">
    <source>
        <dbReference type="ARBA" id="ARBA00004141"/>
    </source>
</evidence>
<dbReference type="GeneID" id="85313603"/>
<feature type="transmembrane region" description="Helical" evidence="7">
    <location>
        <begin position="142"/>
        <end position="163"/>
    </location>
</feature>
<evidence type="ECO:0000256" key="7">
    <source>
        <dbReference type="SAM" id="Phobius"/>
    </source>
</evidence>
<sequence length="436" mass="46838">MEAGGVDGGPGPSNFDFSKTTDYKGFVQRDLNACLIAFSTVFVGLRLYVRAFMTKGLGLDDLMSAIAYITLIAFSALEIRAVGFGSGAHMNEIPGYFIPKFFAALTTQHLMYFWCVGIVRIAIVAFLLRLGRDLRATWYNTLVYVTGAAIILQTLAGFLFRLLECKHIKDLWKPPGSGKCLSKDSEAIMMWTHAAVGIAIDLAIIALPIWVVHSKMMLSAKTMRVVLVFCVGIFATITGIIRLSIMVRTDFAIDTTYKMSTIAFWTDLEGHVGLWCACLPALQPLVRLISYKLGLRSSLDSSHRKTPGYGYGGGGSNKGPGLRGPDGASSSAWSRTTAAVAVTKKKNGYLRSGSGVDAAGSETDGDGDVSSSGGSGRGIIVAAAAGAIELRDMGEGARPTPPPPGRIQRKTEVRIQVEDGTFLEDGGERRRKWTGV</sequence>
<accession>A0AAJ0C9Y7</accession>
<dbReference type="Proteomes" id="UP001244011">
    <property type="component" value="Unassembled WGS sequence"/>
</dbReference>
<organism evidence="9 10">
    <name type="scientific">Phialemonium atrogriseum</name>
    <dbReference type="NCBI Taxonomy" id="1093897"/>
    <lineage>
        <taxon>Eukaryota</taxon>
        <taxon>Fungi</taxon>
        <taxon>Dikarya</taxon>
        <taxon>Ascomycota</taxon>
        <taxon>Pezizomycotina</taxon>
        <taxon>Sordariomycetes</taxon>
        <taxon>Sordariomycetidae</taxon>
        <taxon>Cephalothecales</taxon>
        <taxon>Cephalothecaceae</taxon>
        <taxon>Phialemonium</taxon>
    </lineage>
</organism>
<keyword evidence="2 7" id="KW-0812">Transmembrane</keyword>
<evidence type="ECO:0000256" key="4">
    <source>
        <dbReference type="ARBA" id="ARBA00023136"/>
    </source>
</evidence>
<feature type="transmembrane region" description="Helical" evidence="7">
    <location>
        <begin position="110"/>
        <end position="130"/>
    </location>
</feature>
<feature type="transmembrane region" description="Helical" evidence="7">
    <location>
        <begin position="35"/>
        <end position="53"/>
    </location>
</feature>
<evidence type="ECO:0000256" key="5">
    <source>
        <dbReference type="ARBA" id="ARBA00038359"/>
    </source>
</evidence>
<evidence type="ECO:0000313" key="10">
    <source>
        <dbReference type="Proteomes" id="UP001244011"/>
    </source>
</evidence>
<name>A0AAJ0C9Y7_9PEZI</name>
<evidence type="ECO:0000256" key="6">
    <source>
        <dbReference type="SAM" id="MobiDB-lite"/>
    </source>
</evidence>
<dbReference type="RefSeq" id="XP_060289078.1">
    <property type="nucleotide sequence ID" value="XM_060430416.1"/>
</dbReference>
<dbReference type="PANTHER" id="PTHR33048">
    <property type="entry name" value="PTH11-LIKE INTEGRAL MEMBRANE PROTEIN (AFU_ORTHOLOGUE AFUA_5G11245)"/>
    <property type="match status" value="1"/>
</dbReference>
<evidence type="ECO:0000259" key="8">
    <source>
        <dbReference type="Pfam" id="PF20684"/>
    </source>
</evidence>
<dbReference type="Pfam" id="PF20684">
    <property type="entry name" value="Fung_rhodopsin"/>
    <property type="match status" value="1"/>
</dbReference>
<feature type="domain" description="Rhodopsin" evidence="8">
    <location>
        <begin position="45"/>
        <end position="287"/>
    </location>
</feature>
<keyword evidence="4 7" id="KW-0472">Membrane</keyword>
<feature type="transmembrane region" description="Helical" evidence="7">
    <location>
        <begin position="191"/>
        <end position="213"/>
    </location>
</feature>
<feature type="compositionally biased region" description="Gly residues" evidence="6">
    <location>
        <begin position="309"/>
        <end position="324"/>
    </location>
</feature>
<gene>
    <name evidence="9" type="ORF">QBC33DRAFT_565316</name>
</gene>
<evidence type="ECO:0000313" key="9">
    <source>
        <dbReference type="EMBL" id="KAK1772865.1"/>
    </source>
</evidence>
<proteinExistence type="inferred from homology"/>
<feature type="region of interest" description="Disordered" evidence="6">
    <location>
        <begin position="306"/>
        <end position="331"/>
    </location>
</feature>
<dbReference type="EMBL" id="MU838997">
    <property type="protein sequence ID" value="KAK1772865.1"/>
    <property type="molecule type" value="Genomic_DNA"/>
</dbReference>
<reference evidence="9" key="1">
    <citation type="submission" date="2023-06" db="EMBL/GenBank/DDBJ databases">
        <title>Genome-scale phylogeny and comparative genomics of the fungal order Sordariales.</title>
        <authorList>
            <consortium name="Lawrence Berkeley National Laboratory"/>
            <person name="Hensen N."/>
            <person name="Bonometti L."/>
            <person name="Westerberg I."/>
            <person name="Brannstrom I.O."/>
            <person name="Guillou S."/>
            <person name="Cros-Aarteil S."/>
            <person name="Calhoun S."/>
            <person name="Haridas S."/>
            <person name="Kuo A."/>
            <person name="Mondo S."/>
            <person name="Pangilinan J."/>
            <person name="Riley R."/>
            <person name="Labutti K."/>
            <person name="Andreopoulos B."/>
            <person name="Lipzen A."/>
            <person name="Chen C."/>
            <person name="Yanf M."/>
            <person name="Daum C."/>
            <person name="Ng V."/>
            <person name="Clum A."/>
            <person name="Steindorff A."/>
            <person name="Ohm R."/>
            <person name="Martin F."/>
            <person name="Silar P."/>
            <person name="Natvig D."/>
            <person name="Lalanne C."/>
            <person name="Gautier V."/>
            <person name="Ament-Velasquez S.L."/>
            <person name="Kruys A."/>
            <person name="Hutchinson M.I."/>
            <person name="Powell A.J."/>
            <person name="Barry K."/>
            <person name="Miller A.N."/>
            <person name="Grigoriev I.V."/>
            <person name="Debuchy R."/>
            <person name="Gladieux P."/>
            <person name="Thoren M.H."/>
            <person name="Johannesson H."/>
        </authorList>
    </citation>
    <scope>NUCLEOTIDE SEQUENCE</scope>
    <source>
        <strain evidence="9">8032-3</strain>
    </source>
</reference>
<dbReference type="GO" id="GO:0016020">
    <property type="term" value="C:membrane"/>
    <property type="evidence" value="ECO:0007669"/>
    <property type="project" value="UniProtKB-SubCell"/>
</dbReference>
<evidence type="ECO:0000256" key="2">
    <source>
        <dbReference type="ARBA" id="ARBA00022692"/>
    </source>
</evidence>
<dbReference type="InterPro" id="IPR052337">
    <property type="entry name" value="SAT4-like"/>
</dbReference>
<comment type="caution">
    <text evidence="9">The sequence shown here is derived from an EMBL/GenBank/DDBJ whole genome shotgun (WGS) entry which is preliminary data.</text>
</comment>
<dbReference type="AlphaFoldDB" id="A0AAJ0C9Y7"/>
<feature type="transmembrane region" description="Helical" evidence="7">
    <location>
        <begin position="225"/>
        <end position="245"/>
    </location>
</feature>
<keyword evidence="3 7" id="KW-1133">Transmembrane helix</keyword>
<keyword evidence="10" id="KW-1185">Reference proteome</keyword>
<dbReference type="PANTHER" id="PTHR33048:SF47">
    <property type="entry name" value="INTEGRAL MEMBRANE PROTEIN-RELATED"/>
    <property type="match status" value="1"/>
</dbReference>
<comment type="subcellular location">
    <subcellularLocation>
        <location evidence="1">Membrane</location>
        <topology evidence="1">Multi-pass membrane protein</topology>
    </subcellularLocation>
</comment>
<feature type="region of interest" description="Disordered" evidence="6">
    <location>
        <begin position="352"/>
        <end position="376"/>
    </location>
</feature>